<dbReference type="HAMAP" id="MF_02095">
    <property type="entry name" value="CysQ"/>
    <property type="match status" value="1"/>
</dbReference>
<keyword evidence="8 9" id="KW-0472">Membrane</keyword>
<dbReference type="InterPro" id="IPR020583">
    <property type="entry name" value="Inositol_monoP_metal-BS"/>
</dbReference>
<dbReference type="InterPro" id="IPR000760">
    <property type="entry name" value="Inositol_monophosphatase-like"/>
</dbReference>
<dbReference type="PRINTS" id="PR00377">
    <property type="entry name" value="IMPHPHTASES"/>
</dbReference>
<comment type="similarity">
    <text evidence="2 9">Belongs to the inositol monophosphatase superfamily. CysQ family.</text>
</comment>
<dbReference type="Gene3D" id="3.30.540.10">
    <property type="entry name" value="Fructose-1,6-Bisphosphatase, subunit A, domain 1"/>
    <property type="match status" value="1"/>
</dbReference>
<dbReference type="Gene3D" id="3.40.190.80">
    <property type="match status" value="1"/>
</dbReference>
<comment type="catalytic activity">
    <reaction evidence="1 9">
        <text>adenosine 3',5'-bisphosphate + H2O = AMP + phosphate</text>
        <dbReference type="Rhea" id="RHEA:10040"/>
        <dbReference type="ChEBI" id="CHEBI:15377"/>
        <dbReference type="ChEBI" id="CHEBI:43474"/>
        <dbReference type="ChEBI" id="CHEBI:58343"/>
        <dbReference type="ChEBI" id="CHEBI:456215"/>
        <dbReference type="EC" id="3.1.3.7"/>
    </reaction>
</comment>
<feature type="binding site" evidence="9">
    <location>
        <position position="90"/>
    </location>
    <ligand>
        <name>Mg(2+)</name>
        <dbReference type="ChEBI" id="CHEBI:18420"/>
        <label>1</label>
    </ligand>
</feature>
<evidence type="ECO:0000256" key="5">
    <source>
        <dbReference type="ARBA" id="ARBA00022723"/>
    </source>
</evidence>
<evidence type="ECO:0000256" key="8">
    <source>
        <dbReference type="ARBA" id="ARBA00023136"/>
    </source>
</evidence>
<dbReference type="Pfam" id="PF00459">
    <property type="entry name" value="Inositol_P"/>
    <property type="match status" value="1"/>
</dbReference>
<feature type="binding site" evidence="9">
    <location>
        <begin position="90"/>
        <end position="93"/>
    </location>
    <ligand>
        <name>substrate</name>
    </ligand>
</feature>
<keyword evidence="3 9" id="KW-1003">Cell membrane</keyword>
<evidence type="ECO:0000256" key="1">
    <source>
        <dbReference type="ARBA" id="ARBA00001625"/>
    </source>
</evidence>
<reference evidence="10 11" key="1">
    <citation type="submission" date="2024-09" db="EMBL/GenBank/DDBJ databases">
        <authorList>
            <person name="Sun Q."/>
            <person name="Mori K."/>
        </authorList>
    </citation>
    <scope>NUCLEOTIDE SEQUENCE [LARGE SCALE GENOMIC DNA]</scope>
    <source>
        <strain evidence="10 11">ATCC 51285</strain>
    </source>
</reference>
<dbReference type="EMBL" id="JBHLZN010000007">
    <property type="protein sequence ID" value="MFB9887927.1"/>
    <property type="molecule type" value="Genomic_DNA"/>
</dbReference>
<dbReference type="InterPro" id="IPR006240">
    <property type="entry name" value="CysQ"/>
</dbReference>
<evidence type="ECO:0000256" key="6">
    <source>
        <dbReference type="ARBA" id="ARBA00022801"/>
    </source>
</evidence>
<feature type="binding site" evidence="9">
    <location>
        <position position="88"/>
    </location>
    <ligand>
        <name>Mg(2+)</name>
        <dbReference type="ChEBI" id="CHEBI:18420"/>
        <label>2</label>
    </ligand>
</feature>
<evidence type="ECO:0000256" key="2">
    <source>
        <dbReference type="ARBA" id="ARBA00005289"/>
    </source>
</evidence>
<evidence type="ECO:0000256" key="3">
    <source>
        <dbReference type="ARBA" id="ARBA00022475"/>
    </source>
</evidence>
<comment type="subcellular location">
    <subcellularLocation>
        <location evidence="9">Cell inner membrane</location>
        <topology evidence="9">Peripheral membrane protein</topology>
        <orientation evidence="9">Cytoplasmic side</orientation>
    </subcellularLocation>
</comment>
<comment type="cofactor">
    <cofactor evidence="9">
        <name>Mg(2+)</name>
        <dbReference type="ChEBI" id="CHEBI:18420"/>
    </cofactor>
</comment>
<evidence type="ECO:0000256" key="7">
    <source>
        <dbReference type="ARBA" id="ARBA00022842"/>
    </source>
</evidence>
<dbReference type="InterPro" id="IPR050725">
    <property type="entry name" value="CysQ/Inositol_MonoPase"/>
</dbReference>
<evidence type="ECO:0000313" key="11">
    <source>
        <dbReference type="Proteomes" id="UP001589628"/>
    </source>
</evidence>
<feature type="binding site" evidence="9">
    <location>
        <position position="219"/>
    </location>
    <ligand>
        <name>substrate</name>
    </ligand>
</feature>
<keyword evidence="5 9" id="KW-0479">Metal-binding</keyword>
<feature type="binding site" evidence="9">
    <location>
        <position position="68"/>
    </location>
    <ligand>
        <name>substrate</name>
    </ligand>
</feature>
<comment type="function">
    <text evidence="9">Converts adenosine-3',5'-bisphosphate (PAP) to AMP.</text>
</comment>
<dbReference type="CDD" id="cd01638">
    <property type="entry name" value="CysQ"/>
    <property type="match status" value="1"/>
</dbReference>
<dbReference type="GO" id="GO:0008441">
    <property type="term" value="F:3'(2'),5'-bisphosphate nucleotidase activity"/>
    <property type="evidence" value="ECO:0007669"/>
    <property type="project" value="UniProtKB-EC"/>
</dbReference>
<dbReference type="PROSITE" id="PS00630">
    <property type="entry name" value="IMP_2"/>
    <property type="match status" value="1"/>
</dbReference>
<keyword evidence="7 9" id="KW-0460">Magnesium</keyword>
<dbReference type="PANTHER" id="PTHR43028">
    <property type="entry name" value="3'(2'),5'-BISPHOSPHATE NUCLEOTIDASE 1"/>
    <property type="match status" value="1"/>
</dbReference>
<sequence length="273" mass="30240">MELLELLPHLTSISRDAGKAILDIYQQPHIQAQHKADTSPVTAADLAAHQLIEANLHRLTPDIPLISEESPQPPLAVRSQWPAYWLVDPLDGTKEFLKRNDEFTVNIALIQHNRPVLGIVHVPVSGSTYVGVPGQCAYKLTRQGKQELLQTNRVLGYRPVTLLTSRSHQDPQAQALAERLEERLAPVTLLPMGSSLKFCLLAEGLGDIYMRPQPTSEWDTAAAQAVLEAAGGRVWNQDWQPLGYNQRESLVNPGFLAVGDAQQNWQGLLEGMF</sequence>
<name>A0ABV5ZF60_9GAMM</name>
<comment type="caution">
    <text evidence="10">The sequence shown here is derived from an EMBL/GenBank/DDBJ whole genome shotgun (WGS) entry which is preliminary data.</text>
</comment>
<dbReference type="Proteomes" id="UP001589628">
    <property type="component" value="Unassembled WGS sequence"/>
</dbReference>
<evidence type="ECO:0000256" key="9">
    <source>
        <dbReference type="HAMAP-Rule" id="MF_02095"/>
    </source>
</evidence>
<evidence type="ECO:0000313" key="10">
    <source>
        <dbReference type="EMBL" id="MFB9887927.1"/>
    </source>
</evidence>
<proteinExistence type="inferred from homology"/>
<dbReference type="SUPFAM" id="SSF56655">
    <property type="entry name" value="Carbohydrate phosphatase"/>
    <property type="match status" value="1"/>
</dbReference>
<feature type="binding site" evidence="9">
    <location>
        <position position="88"/>
    </location>
    <ligand>
        <name>Mg(2+)</name>
        <dbReference type="ChEBI" id="CHEBI:18420"/>
        <label>1</label>
    </ligand>
</feature>
<dbReference type="PANTHER" id="PTHR43028:SF5">
    <property type="entry name" value="3'(2'),5'-BISPHOSPHATE NUCLEOTIDASE 1"/>
    <property type="match status" value="1"/>
</dbReference>
<dbReference type="NCBIfam" id="TIGR01331">
    <property type="entry name" value="bisphos_cysQ"/>
    <property type="match status" value="1"/>
</dbReference>
<dbReference type="InterPro" id="IPR020550">
    <property type="entry name" value="Inositol_monophosphatase_CS"/>
</dbReference>
<keyword evidence="11" id="KW-1185">Reference proteome</keyword>
<accession>A0ABV5ZF60</accession>
<feature type="binding site" evidence="9">
    <location>
        <position position="219"/>
    </location>
    <ligand>
        <name>Mg(2+)</name>
        <dbReference type="ChEBI" id="CHEBI:18420"/>
        <label>2</label>
    </ligand>
</feature>
<keyword evidence="4 9" id="KW-0997">Cell inner membrane</keyword>
<dbReference type="PROSITE" id="PS00629">
    <property type="entry name" value="IMP_1"/>
    <property type="match status" value="1"/>
</dbReference>
<protein>
    <recommendedName>
        <fullName evidence="9">3'(2'),5'-bisphosphate nucleotidase CysQ</fullName>
        <ecNumber evidence="9">3.1.3.7</ecNumber>
    </recommendedName>
    <alternativeName>
        <fullName evidence="9">3'(2'),5-bisphosphonucleoside 3'(2')-phosphohydrolase</fullName>
    </alternativeName>
    <alternativeName>
        <fullName evidence="9">3'-phosphoadenosine 5'-phosphate phosphatase</fullName>
        <shortName evidence="9">PAP phosphatase</shortName>
    </alternativeName>
</protein>
<dbReference type="RefSeq" id="WP_027312877.1">
    <property type="nucleotide sequence ID" value="NZ_JAUESS010000013.1"/>
</dbReference>
<gene>
    <name evidence="9 10" type="primary">cysQ</name>
    <name evidence="10" type="ORF">ACFFLH_16045</name>
</gene>
<feature type="binding site" evidence="9">
    <location>
        <position position="68"/>
    </location>
    <ligand>
        <name>Mg(2+)</name>
        <dbReference type="ChEBI" id="CHEBI:18420"/>
        <label>1</label>
    </ligand>
</feature>
<organism evidence="10 11">
    <name type="scientific">Balneatrix alpica</name>
    <dbReference type="NCBI Taxonomy" id="75684"/>
    <lineage>
        <taxon>Bacteria</taxon>
        <taxon>Pseudomonadati</taxon>
        <taxon>Pseudomonadota</taxon>
        <taxon>Gammaproteobacteria</taxon>
        <taxon>Oceanospirillales</taxon>
        <taxon>Balneatrichaceae</taxon>
        <taxon>Balneatrix</taxon>
    </lineage>
</organism>
<feature type="binding site" evidence="9">
    <location>
        <position position="91"/>
    </location>
    <ligand>
        <name>Mg(2+)</name>
        <dbReference type="ChEBI" id="CHEBI:18420"/>
        <label>2</label>
    </ligand>
</feature>
<keyword evidence="6 9" id="KW-0378">Hydrolase</keyword>
<dbReference type="EC" id="3.1.3.7" evidence="9"/>
<evidence type="ECO:0000256" key="4">
    <source>
        <dbReference type="ARBA" id="ARBA00022519"/>
    </source>
</evidence>